<dbReference type="InterPro" id="IPR010836">
    <property type="entry name" value="SapC"/>
</dbReference>
<name>A0ABS0XQP5_9SPHN</name>
<accession>A0ABS0XQP5</accession>
<keyword evidence="2" id="KW-1185">Reference proteome</keyword>
<evidence type="ECO:0000313" key="1">
    <source>
        <dbReference type="EMBL" id="MBJ6122367.1"/>
    </source>
</evidence>
<dbReference type="RefSeq" id="WP_199037905.1">
    <property type="nucleotide sequence ID" value="NZ_JAELXS010000005.1"/>
</dbReference>
<organism evidence="1 2">
    <name type="scientific">Sphingomonas mollis</name>
    <dbReference type="NCBI Taxonomy" id="2795726"/>
    <lineage>
        <taxon>Bacteria</taxon>
        <taxon>Pseudomonadati</taxon>
        <taxon>Pseudomonadota</taxon>
        <taxon>Alphaproteobacteria</taxon>
        <taxon>Sphingomonadales</taxon>
        <taxon>Sphingomonadaceae</taxon>
        <taxon>Sphingomonas</taxon>
    </lineage>
</organism>
<sequence length="236" mass="25047">MSRIAPLNMADHGALCFDRNAAGATRQIVQLGLSEIAFAAADMPLCLAKDANTGRFDLIALLGLVEPTNLFSFGGHFQATYIPRAALLTGFRLDPNGAAGLAVDVADPTIGTDGEPLFADGRPAPLLGHLHQALEQVMADIAAARTLIARYAAKRLVRPLILSVRKADGRDHDIAGLYTIDEPAMRALPDDEVVALHRADALAPSTILSASLAQIERLRQLHNARFEPAISSCSIG</sequence>
<dbReference type="Proteomes" id="UP000640426">
    <property type="component" value="Unassembled WGS sequence"/>
</dbReference>
<proteinExistence type="predicted"/>
<reference evidence="2" key="1">
    <citation type="submission" date="2020-12" db="EMBL/GenBank/DDBJ databases">
        <title>Hymenobacter sp.</title>
        <authorList>
            <person name="Kim M.K."/>
        </authorList>
    </citation>
    <scope>NUCLEOTIDE SEQUENCE [LARGE SCALE GENOMIC DNA]</scope>
    <source>
        <strain evidence="2">BT553</strain>
    </source>
</reference>
<comment type="caution">
    <text evidence="1">The sequence shown here is derived from an EMBL/GenBank/DDBJ whole genome shotgun (WGS) entry which is preliminary data.</text>
</comment>
<dbReference type="Pfam" id="PF07277">
    <property type="entry name" value="SapC"/>
    <property type="match status" value="1"/>
</dbReference>
<dbReference type="EMBL" id="JAELXS010000005">
    <property type="protein sequence ID" value="MBJ6122367.1"/>
    <property type="molecule type" value="Genomic_DNA"/>
</dbReference>
<gene>
    <name evidence="1" type="ORF">JAO74_11250</name>
</gene>
<protein>
    <submittedName>
        <fullName evidence="1">SapC family protein</fullName>
    </submittedName>
</protein>
<evidence type="ECO:0000313" key="2">
    <source>
        <dbReference type="Proteomes" id="UP000640426"/>
    </source>
</evidence>